<dbReference type="EMBL" id="JANQDX010000001">
    <property type="protein sequence ID" value="KAL0928501.1"/>
    <property type="molecule type" value="Genomic_DNA"/>
</dbReference>
<reference evidence="11 12" key="1">
    <citation type="journal article" date="2024" name="Plant Biotechnol. J.">
        <title>Dendrobium thyrsiflorum genome and its molecular insights into genes involved in important horticultural traits.</title>
        <authorList>
            <person name="Chen B."/>
            <person name="Wang J.Y."/>
            <person name="Zheng P.J."/>
            <person name="Li K.L."/>
            <person name="Liang Y.M."/>
            <person name="Chen X.F."/>
            <person name="Zhang C."/>
            <person name="Zhao X."/>
            <person name="He X."/>
            <person name="Zhang G.Q."/>
            <person name="Liu Z.J."/>
            <person name="Xu Q."/>
        </authorList>
    </citation>
    <scope>NUCLEOTIDE SEQUENCE [LARGE SCALE GENOMIC DNA]</scope>
    <source>
        <strain evidence="11">GZMU011</strain>
    </source>
</reference>
<dbReference type="Pfam" id="PF12022">
    <property type="entry name" value="COG2_C"/>
    <property type="match status" value="1"/>
</dbReference>
<keyword evidence="7" id="KW-0472">Membrane</keyword>
<keyword evidence="5" id="KW-0653">Protein transport</keyword>
<organism evidence="11 12">
    <name type="scientific">Dendrobium thyrsiflorum</name>
    <name type="common">Pinecone-like raceme dendrobium</name>
    <name type="synonym">Orchid</name>
    <dbReference type="NCBI Taxonomy" id="117978"/>
    <lineage>
        <taxon>Eukaryota</taxon>
        <taxon>Viridiplantae</taxon>
        <taxon>Streptophyta</taxon>
        <taxon>Embryophyta</taxon>
        <taxon>Tracheophyta</taxon>
        <taxon>Spermatophyta</taxon>
        <taxon>Magnoliopsida</taxon>
        <taxon>Liliopsida</taxon>
        <taxon>Asparagales</taxon>
        <taxon>Orchidaceae</taxon>
        <taxon>Epidendroideae</taxon>
        <taxon>Malaxideae</taxon>
        <taxon>Dendrobiinae</taxon>
        <taxon>Dendrobium</taxon>
    </lineage>
</organism>
<dbReference type="AlphaFoldDB" id="A0ABD0VU57"/>
<evidence type="ECO:0000256" key="2">
    <source>
        <dbReference type="ARBA" id="ARBA00007603"/>
    </source>
</evidence>
<proteinExistence type="inferred from homology"/>
<dbReference type="GO" id="GO:0000139">
    <property type="term" value="C:Golgi membrane"/>
    <property type="evidence" value="ECO:0007669"/>
    <property type="project" value="UniProtKB-SubCell"/>
</dbReference>
<keyword evidence="4" id="KW-0813">Transport</keyword>
<dbReference type="InterPro" id="IPR009316">
    <property type="entry name" value="COG2"/>
</dbReference>
<evidence type="ECO:0000259" key="10">
    <source>
        <dbReference type="Pfam" id="PF12022"/>
    </source>
</evidence>
<dbReference type="PANTHER" id="PTHR12961">
    <property type="entry name" value="CONSERVED OLIGOMERIC GOLGI COMPLEX COMPONENT 2"/>
    <property type="match status" value="1"/>
</dbReference>
<evidence type="ECO:0000256" key="8">
    <source>
        <dbReference type="ARBA" id="ARBA00031344"/>
    </source>
</evidence>
<keyword evidence="12" id="KW-1185">Reference proteome</keyword>
<dbReference type="Pfam" id="PF06148">
    <property type="entry name" value="COG2_N"/>
    <property type="match status" value="1"/>
</dbReference>
<dbReference type="Proteomes" id="UP001552299">
    <property type="component" value="Unassembled WGS sequence"/>
</dbReference>
<evidence type="ECO:0000256" key="5">
    <source>
        <dbReference type="ARBA" id="ARBA00022927"/>
    </source>
</evidence>
<evidence type="ECO:0000256" key="3">
    <source>
        <dbReference type="ARBA" id="ARBA00020977"/>
    </source>
</evidence>
<keyword evidence="6" id="KW-0333">Golgi apparatus</keyword>
<evidence type="ECO:0000256" key="1">
    <source>
        <dbReference type="ARBA" id="ARBA00004395"/>
    </source>
</evidence>
<dbReference type="InterPro" id="IPR024602">
    <property type="entry name" value="COG_su2_N"/>
</dbReference>
<comment type="similarity">
    <text evidence="2">Belongs to the COG2 family.</text>
</comment>
<dbReference type="InterPro" id="IPR024603">
    <property type="entry name" value="COG_complex_COG2_C"/>
</dbReference>
<evidence type="ECO:0000256" key="6">
    <source>
        <dbReference type="ARBA" id="ARBA00023034"/>
    </source>
</evidence>
<sequence>MVDHRSPSLPSRSAVELFGDPSGDSEPLWFKKSSFLRADFDPESYIADLRTFVPLESLGAELRSHLATLKSELVELINRDYTDFVSLSTRLVDVDSSVARMRAPLAEFRDKVGAFRIAVENSLSSLRSGLRQRAEASAAREMLERLLDTFHVVSKVEKLIKELPTTVSIGPSADLVHVEKGILSNENSLHPAENGTNFRVTQSILLERIASEMNRIKFSISNAKDLPFIVNLEKRIQSAIELLDHSLGNCFKDGLEHHDEDAIYNCLRAYAAIDNTAAAEEIFRLVIVTPLIQKIIPYNQSQIIDGSSSDELEEYYQKIRQSIKSDCKFILDISSIENSGLHVFDFLANSILKEVLLAIQKGKPGAFSPGKPTEFLKNYKSSLGFLAYLEGYCSSKSAVSKFRLQAVYVDFMRQWNIGVYFSLRFQEIAGALDSTLMAASVTPVDNLYSNQGKSQILTLKQSVMLLESLRLCWSDDVLVISCSDKFLRLSLQLLSRYSTWLSAGLLTRNAAAEDFIYVMHDVGFLVAELSGNFLTHVLQLLESCSTEVLDLVRRSILQAVTSLNDTLPIVKNSMVEGIAERSLEDLKQLKGITATYRMTDKLPVRHSPYVSGILRPLKVFLDGDSIVYLNKELLNELLYSTADRITGRYYEMAADVVNLARKTESSLLRLRQGAQRRVGASSDALDNNISNTEKICMQLFLDIQEYGRNLASLGVKAADIPTYRSMWELVAPEDKQSHIVL</sequence>
<protein>
    <recommendedName>
        <fullName evidence="3">Conserved oligomeric Golgi complex subunit 2</fullName>
    </recommendedName>
    <alternativeName>
        <fullName evidence="8">Component of oligomeric Golgi complex 2</fullName>
    </alternativeName>
</protein>
<feature type="domain" description="Conserved oligomeric Golgi complex subunit 2 N-terminal" evidence="9">
    <location>
        <begin position="28"/>
        <end position="102"/>
    </location>
</feature>
<comment type="subcellular location">
    <subcellularLocation>
        <location evidence="1">Golgi apparatus membrane</location>
        <topology evidence="1">Peripheral membrane protein</topology>
    </subcellularLocation>
</comment>
<evidence type="ECO:0000256" key="7">
    <source>
        <dbReference type="ARBA" id="ARBA00023136"/>
    </source>
</evidence>
<evidence type="ECO:0000256" key="4">
    <source>
        <dbReference type="ARBA" id="ARBA00022448"/>
    </source>
</evidence>
<evidence type="ECO:0000313" key="11">
    <source>
        <dbReference type="EMBL" id="KAL0928501.1"/>
    </source>
</evidence>
<evidence type="ECO:0000259" key="9">
    <source>
        <dbReference type="Pfam" id="PF06148"/>
    </source>
</evidence>
<feature type="domain" description="COG complex component COG2 C-terminal" evidence="10">
    <location>
        <begin position="413"/>
        <end position="703"/>
    </location>
</feature>
<gene>
    <name evidence="11" type="ORF">M5K25_000385</name>
</gene>
<comment type="caution">
    <text evidence="11">The sequence shown here is derived from an EMBL/GenBank/DDBJ whole genome shotgun (WGS) entry which is preliminary data.</text>
</comment>
<dbReference type="PANTHER" id="PTHR12961:SF0">
    <property type="entry name" value="CONSERVED OLIGOMERIC GOLGI COMPLEX SUBUNIT 2"/>
    <property type="match status" value="1"/>
</dbReference>
<name>A0ABD0VU57_DENTH</name>
<dbReference type="GO" id="GO:0015031">
    <property type="term" value="P:protein transport"/>
    <property type="evidence" value="ECO:0007669"/>
    <property type="project" value="UniProtKB-KW"/>
</dbReference>
<accession>A0ABD0VU57</accession>
<evidence type="ECO:0000313" key="12">
    <source>
        <dbReference type="Proteomes" id="UP001552299"/>
    </source>
</evidence>